<feature type="compositionally biased region" description="Acidic residues" evidence="1">
    <location>
        <begin position="10"/>
        <end position="27"/>
    </location>
</feature>
<dbReference type="OrthoDB" id="4062651at2759"/>
<feature type="domain" description="Protein kinase" evidence="2">
    <location>
        <begin position="201"/>
        <end position="599"/>
    </location>
</feature>
<dbReference type="AlphaFoldDB" id="A0A9W8WXK4"/>
<dbReference type="Pfam" id="PF06985">
    <property type="entry name" value="HET"/>
    <property type="match status" value="1"/>
</dbReference>
<dbReference type="GO" id="GO:0005524">
    <property type="term" value="F:ATP binding"/>
    <property type="evidence" value="ECO:0007669"/>
    <property type="project" value="InterPro"/>
</dbReference>
<evidence type="ECO:0000259" key="2">
    <source>
        <dbReference type="PROSITE" id="PS50011"/>
    </source>
</evidence>
<dbReference type="PANTHER" id="PTHR33112:SF10">
    <property type="entry name" value="TOL"/>
    <property type="match status" value="1"/>
</dbReference>
<evidence type="ECO:0000313" key="3">
    <source>
        <dbReference type="EMBL" id="KAJ4335602.1"/>
    </source>
</evidence>
<dbReference type="Proteomes" id="UP001140562">
    <property type="component" value="Unassembled WGS sequence"/>
</dbReference>
<evidence type="ECO:0000313" key="4">
    <source>
        <dbReference type="Proteomes" id="UP001140562"/>
    </source>
</evidence>
<dbReference type="EMBL" id="JAPEUV010000059">
    <property type="protein sequence ID" value="KAJ4335602.1"/>
    <property type="molecule type" value="Genomic_DNA"/>
</dbReference>
<dbReference type="InterPro" id="IPR011009">
    <property type="entry name" value="Kinase-like_dom_sf"/>
</dbReference>
<protein>
    <recommendedName>
        <fullName evidence="2">Protein kinase domain-containing protein</fullName>
    </recommendedName>
</protein>
<dbReference type="Gene3D" id="1.10.510.10">
    <property type="entry name" value="Transferase(Phosphotransferase) domain 1"/>
    <property type="match status" value="2"/>
</dbReference>
<evidence type="ECO:0000256" key="1">
    <source>
        <dbReference type="SAM" id="MobiDB-lite"/>
    </source>
</evidence>
<name>A0A9W8WXK4_9PLEO</name>
<dbReference type="PANTHER" id="PTHR33112">
    <property type="entry name" value="DOMAIN PROTEIN, PUTATIVE-RELATED"/>
    <property type="match status" value="1"/>
</dbReference>
<dbReference type="GO" id="GO:0004672">
    <property type="term" value="F:protein kinase activity"/>
    <property type="evidence" value="ECO:0007669"/>
    <property type="project" value="InterPro"/>
</dbReference>
<comment type="caution">
    <text evidence="3">The sequence shown here is derived from an EMBL/GenBank/DDBJ whole genome shotgun (WGS) entry which is preliminary data.</text>
</comment>
<dbReference type="Pfam" id="PF00069">
    <property type="entry name" value="Pkinase"/>
    <property type="match status" value="1"/>
</dbReference>
<dbReference type="SUPFAM" id="SSF56112">
    <property type="entry name" value="Protein kinase-like (PK-like)"/>
    <property type="match status" value="1"/>
</dbReference>
<dbReference type="InterPro" id="IPR000719">
    <property type="entry name" value="Prot_kinase_dom"/>
</dbReference>
<dbReference type="PROSITE" id="PS50011">
    <property type="entry name" value="PROTEIN_KINASE_DOM"/>
    <property type="match status" value="1"/>
</dbReference>
<feature type="region of interest" description="Disordered" evidence="1">
    <location>
        <begin position="609"/>
        <end position="655"/>
    </location>
</feature>
<gene>
    <name evidence="3" type="ORF">N0V87_005996</name>
</gene>
<organism evidence="3 4">
    <name type="scientific">Didymella glomerata</name>
    <dbReference type="NCBI Taxonomy" id="749621"/>
    <lineage>
        <taxon>Eukaryota</taxon>
        <taxon>Fungi</taxon>
        <taxon>Dikarya</taxon>
        <taxon>Ascomycota</taxon>
        <taxon>Pezizomycotina</taxon>
        <taxon>Dothideomycetes</taxon>
        <taxon>Pleosporomycetidae</taxon>
        <taxon>Pleosporales</taxon>
        <taxon>Pleosporineae</taxon>
        <taxon>Didymellaceae</taxon>
        <taxon>Didymella</taxon>
    </lineage>
</organism>
<accession>A0A9W8WXK4</accession>
<sequence>MDFSVSTLNGEEEEDDEDEEEEEEEEPLVNRILHSFVISNFHDPDRDYLPQGCLSSLLTRSSIASELHRFDAELRATPEPKKSKISKMSCDTKSREDLAEWIAEYAPRIFAIVLQCELNPVSLVIVMSFFRDKKFKDKSLPLIELSPPADTFPKALWKTDLWTSIKLHNFREKQWKCLVPVFSGDQYTHNLEYDKYIFPFTKEDENPKIGAFGFVYKVRVHADHQKLANMSLSDEIQVAIKEIQISRGNDKSGTNKAWEDEARALAGVNQLNHAHIIRCVAAIRRGDNRYFMFPWADGESLRDYWDKAKWEGPTRQMILDAIQQLRGLADALVSLHNNIKGNTSRHIEVDSDDEESASNPSVRIRNEDNEITKHREIANAKHIRHGDLKPENILRFVGQSTGLGTLKIADMGIAKQHIVATRDRSHLTSTRHGTIRYEAPETVDISSPRSRLYDIWSMGCITLEFIIWILYGNDELENFYVQVQGGDKQRLCQYYEVLNVGQAQRAEIHPVVLNWMTHIEKNDRECRREKSAIRDLLTLVREKLLVVPLPPNRASDTSGGRRFAAPEFGQTLTRYRANAVQFRDALDEIIAEVAKNNYLLLEGDRENMPLPRLRPSISSSSSSSTNTQTRERNQPPDLRGLQLRPPTGVLTGLPGTLRRPTDYTLPPMEEWDFCVDNLFAESVRSQVGSKAMMPSPRTQSKLCNRCQALDLWGASFQFEDTLTALLLRAELCDLCDLISKVCNKNKVIKNDILQIVRKQSNLMLTGDPYPVLSIVRSPESKPPLSIQLGFPELPHAQSDAFYAVLRLWLQNCNEDEAHKGYVGITKLPVLRLVETKQERLSSSEYTALSHPWGDTRTYEPFSTLRKDASRKKHDIEHFKTAIPEDQLPATFKDAVDCTRRLGVQYLWIDSICIIQGPGGDFNEEAKKMEDVFSGAYCVLAASRASSQRDGFLGSRQRRDYVTFARGDEKPFYICKTIDNFSKDVIEGDLNKRGWVLQERALARRTIYFTATQTYFECGKGVRCETLTSMKK</sequence>
<dbReference type="SMART" id="SM00220">
    <property type="entry name" value="S_TKc"/>
    <property type="match status" value="1"/>
</dbReference>
<reference evidence="3" key="1">
    <citation type="submission" date="2022-10" db="EMBL/GenBank/DDBJ databases">
        <title>Tapping the CABI collections for fungal endophytes: first genome assemblies for Collariella, Neodidymelliopsis, Ascochyta clinopodiicola, Didymella pomorum, Didymosphaeria variabile, Neocosmospora piperis and Neocucurbitaria cava.</title>
        <authorList>
            <person name="Hill R."/>
        </authorList>
    </citation>
    <scope>NUCLEOTIDE SEQUENCE</scope>
    <source>
        <strain evidence="3">IMI 360193</strain>
    </source>
</reference>
<proteinExistence type="predicted"/>
<keyword evidence="4" id="KW-1185">Reference proteome</keyword>
<dbReference type="InterPro" id="IPR010730">
    <property type="entry name" value="HET"/>
</dbReference>
<feature type="region of interest" description="Disordered" evidence="1">
    <location>
        <begin position="1"/>
        <end position="27"/>
    </location>
</feature>